<evidence type="ECO:0000313" key="4">
    <source>
        <dbReference type="Proteomes" id="UP001140206"/>
    </source>
</evidence>
<dbReference type="Proteomes" id="UP001140206">
    <property type="component" value="Chromosome 1"/>
</dbReference>
<dbReference type="PIRSF" id="PIRSF037221">
    <property type="entry name" value="DUF1517"/>
    <property type="match status" value="1"/>
</dbReference>
<keyword evidence="1" id="KW-0472">Membrane</keyword>
<dbReference type="Pfam" id="PF07466">
    <property type="entry name" value="DUF1517"/>
    <property type="match status" value="1"/>
</dbReference>
<feature type="chain" id="PRO_5043933646" evidence="2">
    <location>
        <begin position="34"/>
        <end position="308"/>
    </location>
</feature>
<dbReference type="GO" id="GO:0009507">
    <property type="term" value="C:chloroplast"/>
    <property type="evidence" value="ECO:0007669"/>
    <property type="project" value="TreeGrafter"/>
</dbReference>
<protein>
    <submittedName>
        <fullName evidence="3">Myelin-associated oligodendrocyte basic protein isoform 1</fullName>
    </submittedName>
</protein>
<name>A0AAV8HH07_9POAL</name>
<proteinExistence type="predicted"/>
<evidence type="ECO:0000256" key="2">
    <source>
        <dbReference type="SAM" id="SignalP"/>
    </source>
</evidence>
<dbReference type="PANTHER" id="PTHR33975">
    <property type="entry name" value="MYELIN-ASSOCIATED OLIGODENDROCYTE BASIC PROTEIN"/>
    <property type="match status" value="1"/>
</dbReference>
<keyword evidence="4" id="KW-1185">Reference proteome</keyword>
<keyword evidence="1" id="KW-0812">Transmembrane</keyword>
<keyword evidence="2" id="KW-0732">Signal</keyword>
<comment type="caution">
    <text evidence="3">The sequence shown here is derived from an EMBL/GenBank/DDBJ whole genome shotgun (WGS) entry which is preliminary data.</text>
</comment>
<sequence>MKLPSSPHLLATKSMALSLLLVLIALFLHDTAAASGGAMGGSFSSKSSSSSRSRHVYSTSSTTYVYRDSCFGSRRIYTVHQICRMGSGGGDIRSFFIAVFALGAMVVIAYTIYDRYRPKPSVVKLQVALNGKACSLQQDLNHIALKADTSTQDGYKYILQESAKALLRHSEYWLSSHLLERTCHDGKEAETLFSNISFEERCKFDEETLVNIDNHQEQQNTREAAVFTSANPFIVVNVIVATDGPLKLSPINSATALKDILKKLGGLAKSEILAAHVLWTPQDENDHLSAERVFQDYPLLTEFKDKLD</sequence>
<organism evidence="3 4">
    <name type="scientific">Rhynchospora pubera</name>
    <dbReference type="NCBI Taxonomy" id="906938"/>
    <lineage>
        <taxon>Eukaryota</taxon>
        <taxon>Viridiplantae</taxon>
        <taxon>Streptophyta</taxon>
        <taxon>Embryophyta</taxon>
        <taxon>Tracheophyta</taxon>
        <taxon>Spermatophyta</taxon>
        <taxon>Magnoliopsida</taxon>
        <taxon>Liliopsida</taxon>
        <taxon>Poales</taxon>
        <taxon>Cyperaceae</taxon>
        <taxon>Cyperoideae</taxon>
        <taxon>Rhynchosporeae</taxon>
        <taxon>Rhynchospora</taxon>
    </lineage>
</organism>
<reference evidence="3" key="1">
    <citation type="submission" date="2022-08" db="EMBL/GenBank/DDBJ databases">
        <authorList>
            <person name="Marques A."/>
        </authorList>
    </citation>
    <scope>NUCLEOTIDE SEQUENCE</scope>
    <source>
        <strain evidence="3">RhyPub2mFocal</strain>
        <tissue evidence="3">Leaves</tissue>
    </source>
</reference>
<dbReference type="PANTHER" id="PTHR33975:SF2">
    <property type="entry name" value="MYELIN-ASSOCIATED OLIGODENDROCYTE BASIC PROTEIN"/>
    <property type="match status" value="1"/>
</dbReference>
<dbReference type="AlphaFoldDB" id="A0AAV8HH07"/>
<feature type="transmembrane region" description="Helical" evidence="1">
    <location>
        <begin position="95"/>
        <end position="113"/>
    </location>
</feature>
<evidence type="ECO:0000313" key="3">
    <source>
        <dbReference type="EMBL" id="KAJ4814568.1"/>
    </source>
</evidence>
<evidence type="ECO:0000256" key="1">
    <source>
        <dbReference type="SAM" id="Phobius"/>
    </source>
</evidence>
<keyword evidence="1" id="KW-1133">Transmembrane helix</keyword>
<feature type="signal peptide" evidence="2">
    <location>
        <begin position="1"/>
        <end position="33"/>
    </location>
</feature>
<dbReference type="InterPro" id="IPR053023">
    <property type="entry name" value="FLAP_modulator"/>
</dbReference>
<dbReference type="InterPro" id="IPR010903">
    <property type="entry name" value="DUF1517"/>
</dbReference>
<gene>
    <name evidence="3" type="ORF">LUZ62_027134</name>
</gene>
<dbReference type="EMBL" id="JAMFTS010000001">
    <property type="protein sequence ID" value="KAJ4814568.1"/>
    <property type="molecule type" value="Genomic_DNA"/>
</dbReference>
<accession>A0AAV8HH07</accession>